<accession>A0A8J6B8Q5</accession>
<proteinExistence type="predicted"/>
<evidence type="ECO:0000313" key="3">
    <source>
        <dbReference type="Proteomes" id="UP000717585"/>
    </source>
</evidence>
<gene>
    <name evidence="2" type="ORF">J8273_5327</name>
</gene>
<dbReference type="EMBL" id="JAHDYR010000038">
    <property type="protein sequence ID" value="KAG9392337.1"/>
    <property type="molecule type" value="Genomic_DNA"/>
</dbReference>
<dbReference type="AlphaFoldDB" id="A0A8J6B8Q5"/>
<reference evidence="2" key="1">
    <citation type="submission" date="2021-05" db="EMBL/GenBank/DDBJ databases">
        <title>A free-living protist that lacks canonical eukaryotic 1 DNA replication and segregation systems.</title>
        <authorList>
            <person name="Salas-Leiva D.E."/>
            <person name="Tromer E.C."/>
            <person name="Curtis B.A."/>
            <person name="Jerlstrom-Hultqvist J."/>
            <person name="Kolisko M."/>
            <person name="Yi Z."/>
            <person name="Salas-Leiva J.S."/>
            <person name="Gallot-Lavallee L."/>
            <person name="Kops G.J.P.L."/>
            <person name="Archibald J.M."/>
            <person name="Simpson A.G.B."/>
            <person name="Roger A.J."/>
        </authorList>
    </citation>
    <scope>NUCLEOTIDE SEQUENCE</scope>
    <source>
        <strain evidence="2">BICM</strain>
    </source>
</reference>
<feature type="region of interest" description="Disordered" evidence="1">
    <location>
        <begin position="1"/>
        <end position="70"/>
    </location>
</feature>
<feature type="compositionally biased region" description="Basic and acidic residues" evidence="1">
    <location>
        <begin position="28"/>
        <end position="52"/>
    </location>
</feature>
<keyword evidence="3" id="KW-1185">Reference proteome</keyword>
<feature type="compositionally biased region" description="Polar residues" evidence="1">
    <location>
        <begin position="104"/>
        <end position="115"/>
    </location>
</feature>
<protein>
    <submittedName>
        <fullName evidence="2">Uncharacterized protein</fullName>
    </submittedName>
</protein>
<feature type="compositionally biased region" description="Polar residues" evidence="1">
    <location>
        <begin position="86"/>
        <end position="96"/>
    </location>
</feature>
<organism evidence="2 3">
    <name type="scientific">Carpediemonas membranifera</name>
    <dbReference type="NCBI Taxonomy" id="201153"/>
    <lineage>
        <taxon>Eukaryota</taxon>
        <taxon>Metamonada</taxon>
        <taxon>Carpediemonas-like organisms</taxon>
        <taxon>Carpediemonas</taxon>
    </lineage>
</organism>
<dbReference type="Proteomes" id="UP000717585">
    <property type="component" value="Unassembled WGS sequence"/>
</dbReference>
<name>A0A8J6B8Q5_9EUKA</name>
<evidence type="ECO:0000256" key="1">
    <source>
        <dbReference type="SAM" id="MobiDB-lite"/>
    </source>
</evidence>
<feature type="region of interest" description="Disordered" evidence="1">
    <location>
        <begin position="86"/>
        <end position="139"/>
    </location>
</feature>
<evidence type="ECO:0000313" key="2">
    <source>
        <dbReference type="EMBL" id="KAG9392337.1"/>
    </source>
</evidence>
<sequence>MSEGKKAPGHELNWKMFEMKKKKPKPPSARELKRQEKKSDELARLKRLDDLRRRKRSANASMRLKNASKVPAISVDTLFDTIRAQSNPTKPLTRRTQPIKPANPSCSTQVVSSRPTIEHPRRLDESPSSPPLTSQDLRDQAEQARADLLLVPLAATVPPPDIMSLTCSQAATPTQAGPGSSAQDLMEAIATLAQRGKGWDQSEGREMAMKMINVRRGEGPRSVLD</sequence>
<comment type="caution">
    <text evidence="2">The sequence shown here is derived from an EMBL/GenBank/DDBJ whole genome shotgun (WGS) entry which is preliminary data.</text>
</comment>
<feature type="compositionally biased region" description="Basic and acidic residues" evidence="1">
    <location>
        <begin position="116"/>
        <end position="125"/>
    </location>
</feature>
<feature type="compositionally biased region" description="Basic and acidic residues" evidence="1">
    <location>
        <begin position="1"/>
        <end position="19"/>
    </location>
</feature>